<sequence length="92" mass="10988">MACASERYKNNSKLTNDCDLATLTFHLFVIIGLQISMHLWKIRRVPHNAENFTEKLWHFTEKIPTCTRKKKKKKKENNRKETRSRIVLEDSK</sequence>
<reference evidence="3 4" key="1">
    <citation type="submission" date="2015-07" db="EMBL/GenBank/DDBJ databases">
        <title>The genome of Melipona quadrifasciata.</title>
        <authorList>
            <person name="Pan H."/>
            <person name="Kapheim K."/>
        </authorList>
    </citation>
    <scope>NUCLEOTIDE SEQUENCE [LARGE SCALE GENOMIC DNA]</scope>
    <source>
        <strain evidence="3">0111107301</strain>
        <tissue evidence="3">Whole body</tissue>
    </source>
</reference>
<dbReference type="EMBL" id="KQ435960">
    <property type="protein sequence ID" value="KOX67982.1"/>
    <property type="molecule type" value="Genomic_DNA"/>
</dbReference>
<organism evidence="3 4">
    <name type="scientific">Melipona quadrifasciata</name>
    <dbReference type="NCBI Taxonomy" id="166423"/>
    <lineage>
        <taxon>Eukaryota</taxon>
        <taxon>Metazoa</taxon>
        <taxon>Ecdysozoa</taxon>
        <taxon>Arthropoda</taxon>
        <taxon>Hexapoda</taxon>
        <taxon>Insecta</taxon>
        <taxon>Pterygota</taxon>
        <taxon>Neoptera</taxon>
        <taxon>Endopterygota</taxon>
        <taxon>Hymenoptera</taxon>
        <taxon>Apocrita</taxon>
        <taxon>Aculeata</taxon>
        <taxon>Apoidea</taxon>
        <taxon>Anthophila</taxon>
        <taxon>Apidae</taxon>
        <taxon>Melipona</taxon>
    </lineage>
</organism>
<evidence type="ECO:0000256" key="1">
    <source>
        <dbReference type="SAM" id="MobiDB-lite"/>
    </source>
</evidence>
<keyword evidence="2" id="KW-0472">Membrane</keyword>
<dbReference type="Proteomes" id="UP000053105">
    <property type="component" value="Unassembled WGS sequence"/>
</dbReference>
<feature type="region of interest" description="Disordered" evidence="1">
    <location>
        <begin position="67"/>
        <end position="92"/>
    </location>
</feature>
<keyword evidence="4" id="KW-1185">Reference proteome</keyword>
<evidence type="ECO:0000313" key="4">
    <source>
        <dbReference type="Proteomes" id="UP000053105"/>
    </source>
</evidence>
<feature type="compositionally biased region" description="Basic residues" evidence="1">
    <location>
        <begin position="67"/>
        <end position="77"/>
    </location>
</feature>
<evidence type="ECO:0000256" key="2">
    <source>
        <dbReference type="SAM" id="Phobius"/>
    </source>
</evidence>
<protein>
    <submittedName>
        <fullName evidence="3">Uncharacterized protein</fullName>
    </submittedName>
</protein>
<gene>
    <name evidence="3" type="ORF">WN51_07599</name>
</gene>
<keyword evidence="2" id="KW-0812">Transmembrane</keyword>
<accession>A0A0N0U316</accession>
<evidence type="ECO:0000313" key="3">
    <source>
        <dbReference type="EMBL" id="KOX67982.1"/>
    </source>
</evidence>
<keyword evidence="2" id="KW-1133">Transmembrane helix</keyword>
<proteinExistence type="predicted"/>
<name>A0A0N0U316_9HYME</name>
<feature type="transmembrane region" description="Helical" evidence="2">
    <location>
        <begin position="20"/>
        <end position="40"/>
    </location>
</feature>
<feature type="compositionally biased region" description="Basic and acidic residues" evidence="1">
    <location>
        <begin position="78"/>
        <end position="92"/>
    </location>
</feature>
<dbReference type="AlphaFoldDB" id="A0A0N0U316"/>